<dbReference type="GO" id="GO:0030170">
    <property type="term" value="F:pyridoxal phosphate binding"/>
    <property type="evidence" value="ECO:0007669"/>
    <property type="project" value="TreeGrafter"/>
</dbReference>
<dbReference type="Gene3D" id="3.40.640.10">
    <property type="entry name" value="Type I PLP-dependent aspartate aminotransferase-like (Major domain)"/>
    <property type="match status" value="1"/>
</dbReference>
<dbReference type="Pfam" id="PF01041">
    <property type="entry name" value="DegT_DnrJ_EryC1"/>
    <property type="match status" value="1"/>
</dbReference>
<dbReference type="OrthoDB" id="9810913at2"/>
<evidence type="ECO:0000256" key="2">
    <source>
        <dbReference type="ARBA" id="ARBA00037999"/>
    </source>
</evidence>
<gene>
    <name evidence="6" type="ORF">SAMN06265337_2057</name>
</gene>
<dbReference type="InterPro" id="IPR000653">
    <property type="entry name" value="DegT/StrS_aminotransferase"/>
</dbReference>
<comment type="similarity">
    <text evidence="2 5">Belongs to the DegT/DnrJ/EryC1 family.</text>
</comment>
<evidence type="ECO:0000313" key="6">
    <source>
        <dbReference type="EMBL" id="SNC67751.1"/>
    </source>
</evidence>
<dbReference type="RefSeq" id="WP_088843303.1">
    <property type="nucleotide sequence ID" value="NZ_FYEW01000001.1"/>
</dbReference>
<evidence type="ECO:0000256" key="4">
    <source>
        <dbReference type="PIRSR" id="PIRSR000390-2"/>
    </source>
</evidence>
<evidence type="ECO:0000256" key="3">
    <source>
        <dbReference type="PIRSR" id="PIRSR000390-1"/>
    </source>
</evidence>
<sequence length="358" mass="40081">MSINVTKPYLPPLQEYIGYLEGIWERGWLTNNGPLVQQLETELSAALSGGLVQFMSNGTIALQVAIKALDLTGEIITTPFSYVATTTAILWEGCEPVFVDIEEQSFCIDATKIEAAITPRTSAILATHVYGYPCDVLAIEDIARRHNLKVIYDGAHAFGVTVHGRSLLTYGDITTCSFHATKLFHTSEGGAIITTSEELAKKVWLYKSFGHIGDEYFFLGVNGKNSEFHAAMGLCNLPRVPEFIAARRQVAELYQAELASLNLRYPVTPPATEYNYSYFPIILESEEQMQRVKDMLAAHDINTRRYFFPSLNKLPYHTGADCPVSEDISLRVLCLPFYQQLEHDEVRRISQLIRKALA</sequence>
<keyword evidence="7" id="KW-1185">Reference proteome</keyword>
<dbReference type="CDD" id="cd00616">
    <property type="entry name" value="AHBA_syn"/>
    <property type="match status" value="1"/>
</dbReference>
<evidence type="ECO:0000256" key="1">
    <source>
        <dbReference type="ARBA" id="ARBA00022898"/>
    </source>
</evidence>
<dbReference type="InterPro" id="IPR015424">
    <property type="entry name" value="PyrdxlP-dep_Trfase"/>
</dbReference>
<protein>
    <submittedName>
        <fullName evidence="6">dTDP-4-amino-4,6-dideoxygalactose transaminase</fullName>
    </submittedName>
</protein>
<reference evidence="7" key="1">
    <citation type="submission" date="2017-06" db="EMBL/GenBank/DDBJ databases">
        <authorList>
            <person name="Varghese N."/>
            <person name="Submissions S."/>
        </authorList>
    </citation>
    <scope>NUCLEOTIDE SEQUENCE [LARGE SCALE GENOMIC DNA]</scope>
    <source>
        <strain evidence="7">DSM 11116</strain>
    </source>
</reference>
<proteinExistence type="inferred from homology"/>
<evidence type="ECO:0000313" key="7">
    <source>
        <dbReference type="Proteomes" id="UP000198131"/>
    </source>
</evidence>
<accession>A0A212TPK2</accession>
<keyword evidence="1 4" id="KW-0663">Pyridoxal phosphate</keyword>
<name>A0A212TPK2_9BACT</name>
<dbReference type="SUPFAM" id="SSF53383">
    <property type="entry name" value="PLP-dependent transferases"/>
    <property type="match status" value="1"/>
</dbReference>
<dbReference type="AlphaFoldDB" id="A0A212TPK2"/>
<dbReference type="PIRSF" id="PIRSF000390">
    <property type="entry name" value="PLP_StrS"/>
    <property type="match status" value="1"/>
</dbReference>
<dbReference type="InterPro" id="IPR015421">
    <property type="entry name" value="PyrdxlP-dep_Trfase_major"/>
</dbReference>
<dbReference type="Proteomes" id="UP000198131">
    <property type="component" value="Unassembled WGS sequence"/>
</dbReference>
<feature type="active site" description="Proton acceptor" evidence="3">
    <location>
        <position position="182"/>
    </location>
</feature>
<dbReference type="EMBL" id="FYEW01000001">
    <property type="protein sequence ID" value="SNC67751.1"/>
    <property type="molecule type" value="Genomic_DNA"/>
</dbReference>
<organism evidence="6 7">
    <name type="scientific">Hymenobacter gelipurpurascens</name>
    <dbReference type="NCBI Taxonomy" id="89968"/>
    <lineage>
        <taxon>Bacteria</taxon>
        <taxon>Pseudomonadati</taxon>
        <taxon>Bacteroidota</taxon>
        <taxon>Cytophagia</taxon>
        <taxon>Cytophagales</taxon>
        <taxon>Hymenobacteraceae</taxon>
        <taxon>Hymenobacter</taxon>
    </lineage>
</organism>
<dbReference type="PANTHER" id="PTHR30244">
    <property type="entry name" value="TRANSAMINASE"/>
    <property type="match status" value="1"/>
</dbReference>
<dbReference type="PANTHER" id="PTHR30244:SF9">
    <property type="entry name" value="PROTEIN RV3402C"/>
    <property type="match status" value="1"/>
</dbReference>
<dbReference type="GO" id="GO:0000271">
    <property type="term" value="P:polysaccharide biosynthetic process"/>
    <property type="evidence" value="ECO:0007669"/>
    <property type="project" value="TreeGrafter"/>
</dbReference>
<dbReference type="GO" id="GO:0008483">
    <property type="term" value="F:transaminase activity"/>
    <property type="evidence" value="ECO:0007669"/>
    <property type="project" value="TreeGrafter"/>
</dbReference>
<evidence type="ECO:0000256" key="5">
    <source>
        <dbReference type="RuleBase" id="RU004508"/>
    </source>
</evidence>
<feature type="modified residue" description="N6-(pyridoxal phosphate)lysine" evidence="4">
    <location>
        <position position="182"/>
    </location>
</feature>